<sequence>MITMIKQLHKFGIHGLDLYIVNKKKVQAAWVAAKKKENKKWADEGEGSSKPKSKRRKTHAIRKGQTASYGGTTSPLPIQKTSLAEHSLDAPLKLEEENADEPLHRSRPRSDPQNAPKADNNIVQVSSHEFVHNYIDVDAEQVFANDSNADNASRMVNNPGSSHGRFSVVLLSESREILRVEFCGGEVDEKKLVEMGEVGEGPFGEGEGGERGRKGTAMAGVDRDRDAKKEEIGRIS</sequence>
<feature type="compositionally biased region" description="Polar residues" evidence="1">
    <location>
        <begin position="65"/>
        <end position="77"/>
    </location>
</feature>
<dbReference type="EMBL" id="BQNB010017265">
    <property type="protein sequence ID" value="GJT61181.1"/>
    <property type="molecule type" value="Genomic_DNA"/>
</dbReference>
<accession>A0ABQ5FD29</accession>
<keyword evidence="3" id="KW-1185">Reference proteome</keyword>
<feature type="compositionally biased region" description="Basic and acidic residues" evidence="1">
    <location>
        <begin position="221"/>
        <end position="236"/>
    </location>
</feature>
<feature type="compositionally biased region" description="Basic and acidic residues" evidence="1">
    <location>
        <begin position="39"/>
        <end position="49"/>
    </location>
</feature>
<gene>
    <name evidence="2" type="ORF">Tco_1004714</name>
</gene>
<feature type="compositionally biased region" description="Basic and acidic residues" evidence="1">
    <location>
        <begin position="97"/>
        <end position="110"/>
    </location>
</feature>
<feature type="compositionally biased region" description="Basic residues" evidence="1">
    <location>
        <begin position="51"/>
        <end position="62"/>
    </location>
</feature>
<evidence type="ECO:0000313" key="3">
    <source>
        <dbReference type="Proteomes" id="UP001151760"/>
    </source>
</evidence>
<evidence type="ECO:0000256" key="1">
    <source>
        <dbReference type="SAM" id="MobiDB-lite"/>
    </source>
</evidence>
<proteinExistence type="predicted"/>
<feature type="region of interest" description="Disordered" evidence="1">
    <location>
        <begin position="35"/>
        <end position="77"/>
    </location>
</feature>
<feature type="region of interest" description="Disordered" evidence="1">
    <location>
        <begin position="193"/>
        <end position="236"/>
    </location>
</feature>
<comment type="caution">
    <text evidence="2">The sequence shown here is derived from an EMBL/GenBank/DDBJ whole genome shotgun (WGS) entry which is preliminary data.</text>
</comment>
<evidence type="ECO:0000313" key="2">
    <source>
        <dbReference type="EMBL" id="GJT61181.1"/>
    </source>
</evidence>
<reference evidence="2" key="2">
    <citation type="submission" date="2022-01" db="EMBL/GenBank/DDBJ databases">
        <authorList>
            <person name="Yamashiro T."/>
            <person name="Shiraishi A."/>
            <person name="Satake H."/>
            <person name="Nakayama K."/>
        </authorList>
    </citation>
    <scope>NUCLEOTIDE SEQUENCE</scope>
</reference>
<feature type="region of interest" description="Disordered" evidence="1">
    <location>
        <begin position="97"/>
        <end position="121"/>
    </location>
</feature>
<organism evidence="2 3">
    <name type="scientific">Tanacetum coccineum</name>
    <dbReference type="NCBI Taxonomy" id="301880"/>
    <lineage>
        <taxon>Eukaryota</taxon>
        <taxon>Viridiplantae</taxon>
        <taxon>Streptophyta</taxon>
        <taxon>Embryophyta</taxon>
        <taxon>Tracheophyta</taxon>
        <taxon>Spermatophyta</taxon>
        <taxon>Magnoliopsida</taxon>
        <taxon>eudicotyledons</taxon>
        <taxon>Gunneridae</taxon>
        <taxon>Pentapetalae</taxon>
        <taxon>asterids</taxon>
        <taxon>campanulids</taxon>
        <taxon>Asterales</taxon>
        <taxon>Asteraceae</taxon>
        <taxon>Asteroideae</taxon>
        <taxon>Anthemideae</taxon>
        <taxon>Anthemidinae</taxon>
        <taxon>Tanacetum</taxon>
    </lineage>
</organism>
<dbReference type="Proteomes" id="UP001151760">
    <property type="component" value="Unassembled WGS sequence"/>
</dbReference>
<reference evidence="2" key="1">
    <citation type="journal article" date="2022" name="Int. J. Mol. Sci.">
        <title>Draft Genome of Tanacetum Coccineum: Genomic Comparison of Closely Related Tanacetum-Family Plants.</title>
        <authorList>
            <person name="Yamashiro T."/>
            <person name="Shiraishi A."/>
            <person name="Nakayama K."/>
            <person name="Satake H."/>
        </authorList>
    </citation>
    <scope>NUCLEOTIDE SEQUENCE</scope>
</reference>
<name>A0ABQ5FD29_9ASTR</name>
<protein>
    <submittedName>
        <fullName evidence="2">Uncharacterized protein</fullName>
    </submittedName>
</protein>